<feature type="compositionally biased region" description="Polar residues" evidence="1">
    <location>
        <begin position="724"/>
        <end position="735"/>
    </location>
</feature>
<feature type="compositionally biased region" description="Basic and acidic residues" evidence="1">
    <location>
        <begin position="274"/>
        <end position="292"/>
    </location>
</feature>
<gene>
    <name evidence="2" type="ORF">GX51_07416</name>
</gene>
<reference evidence="2 3" key="1">
    <citation type="submission" date="2017-10" db="EMBL/GenBank/DDBJ databases">
        <title>Comparative genomics in systemic dimorphic fungi from Ajellomycetaceae.</title>
        <authorList>
            <person name="Munoz J.F."/>
            <person name="Mcewen J.G."/>
            <person name="Clay O.K."/>
            <person name="Cuomo C.A."/>
        </authorList>
    </citation>
    <scope>NUCLEOTIDE SEQUENCE [LARGE SCALE GENOMIC DNA]</scope>
    <source>
        <strain evidence="2 3">UAMH130</strain>
    </source>
</reference>
<proteinExistence type="predicted"/>
<feature type="compositionally biased region" description="Pro residues" evidence="1">
    <location>
        <begin position="672"/>
        <end position="681"/>
    </location>
</feature>
<feature type="compositionally biased region" description="Basic and acidic residues" evidence="1">
    <location>
        <begin position="620"/>
        <end position="644"/>
    </location>
</feature>
<dbReference type="InterPro" id="IPR021582">
    <property type="entry name" value="Aim21"/>
</dbReference>
<evidence type="ECO:0000313" key="3">
    <source>
        <dbReference type="Proteomes" id="UP000224080"/>
    </source>
</evidence>
<evidence type="ECO:0000313" key="2">
    <source>
        <dbReference type="EMBL" id="PGG97265.1"/>
    </source>
</evidence>
<feature type="compositionally biased region" description="Pro residues" evidence="1">
    <location>
        <begin position="697"/>
        <end position="711"/>
    </location>
</feature>
<feature type="region of interest" description="Disordered" evidence="1">
    <location>
        <begin position="408"/>
        <end position="752"/>
    </location>
</feature>
<feature type="compositionally biased region" description="Basic and acidic residues" evidence="1">
    <location>
        <begin position="105"/>
        <end position="126"/>
    </location>
</feature>
<keyword evidence="3" id="KW-1185">Reference proteome</keyword>
<feature type="compositionally biased region" description="Polar residues" evidence="1">
    <location>
        <begin position="483"/>
        <end position="510"/>
    </location>
</feature>
<dbReference type="EMBL" id="PDNC01000148">
    <property type="protein sequence ID" value="PGG97265.1"/>
    <property type="molecule type" value="Genomic_DNA"/>
</dbReference>
<name>A0A2B7WKI2_9EURO</name>
<feature type="region of interest" description="Disordered" evidence="1">
    <location>
        <begin position="766"/>
        <end position="826"/>
    </location>
</feature>
<feature type="compositionally biased region" description="Basic and acidic residues" evidence="1">
    <location>
        <begin position="408"/>
        <end position="429"/>
    </location>
</feature>
<feature type="compositionally biased region" description="Basic residues" evidence="1">
    <location>
        <begin position="801"/>
        <end position="811"/>
    </location>
</feature>
<feature type="compositionally biased region" description="Polar residues" evidence="1">
    <location>
        <begin position="133"/>
        <end position="153"/>
    </location>
</feature>
<feature type="compositionally biased region" description="Low complexity" evidence="1">
    <location>
        <begin position="893"/>
        <end position="906"/>
    </location>
</feature>
<dbReference type="AlphaFoldDB" id="A0A2B7WKI2"/>
<protein>
    <recommendedName>
        <fullName evidence="4">Altered inheritance of mitochondria protein 21</fullName>
    </recommendedName>
</protein>
<dbReference type="Pfam" id="PF11489">
    <property type="entry name" value="Aim21"/>
    <property type="match status" value="1"/>
</dbReference>
<organism evidence="2 3">
    <name type="scientific">Blastomyces parvus</name>
    <dbReference type="NCBI Taxonomy" id="2060905"/>
    <lineage>
        <taxon>Eukaryota</taxon>
        <taxon>Fungi</taxon>
        <taxon>Dikarya</taxon>
        <taxon>Ascomycota</taxon>
        <taxon>Pezizomycotina</taxon>
        <taxon>Eurotiomycetes</taxon>
        <taxon>Eurotiomycetidae</taxon>
        <taxon>Onygenales</taxon>
        <taxon>Ajellomycetaceae</taxon>
        <taxon>Blastomyces</taxon>
    </lineage>
</organism>
<feature type="compositionally biased region" description="Low complexity" evidence="1">
    <location>
        <begin position="812"/>
        <end position="826"/>
    </location>
</feature>
<comment type="caution">
    <text evidence="2">The sequence shown here is derived from an EMBL/GenBank/DDBJ whole genome shotgun (WGS) entry which is preliminary data.</text>
</comment>
<evidence type="ECO:0000256" key="1">
    <source>
        <dbReference type="SAM" id="MobiDB-lite"/>
    </source>
</evidence>
<feature type="compositionally biased region" description="Basic and acidic residues" evidence="1">
    <location>
        <begin position="511"/>
        <end position="523"/>
    </location>
</feature>
<accession>A0A2B7WKI2</accession>
<feature type="compositionally biased region" description="Low complexity" evidence="1">
    <location>
        <begin position="856"/>
        <end position="874"/>
    </location>
</feature>
<feature type="region of interest" description="Disordered" evidence="1">
    <location>
        <begin position="1"/>
        <end position="305"/>
    </location>
</feature>
<dbReference type="STRING" id="2060905.A0A2B7WKI2"/>
<sequence>MSTRPFPVVPPRPSRSPNTLSSPNPEVPKVPARPTSRRIDRSASPNCDSYAPSPLNELPAGSGTRHRQSNDASNTPARPSSVNLPSVGQEGMEYEGLEYQNSSADNREQSHDPPLETRNVNRDLHLHAPKPSLPSSSAEAQVQAVTRTDSQQAAAAGFGKPVSSPDYGDVERSRPRHMQPNGSRQESSISSTNRRTSLQLAEEGGIPEIGQRVPMDPNAGDVQAPSPSPYGELGHEGGQQRPGRNHQRTKSGRETSLPPGSYGLRGHGAQPSGKFEKEWYDKHPDELAREEQGQYGPALGQERPEWALSSDDLNKIVRSSASTGLGLATHADVVGTPQEELAYVATDELASRLASAAPESRFSKGEYLQSQGVVKVPVKESVVAGAADTEHSVLETDTHEKEEVIHIDEPLHSQHHPDGFAPAPEDHKPHGAQPLEEPGWAEEGPNETPVLAADEIEPGAEHLQPAISPAFELGSPGLHAHSRSNSRTENLASSQTSSTHGTVPNMTRFGSRSEEREEIHTELEDVQEYEPLFPAEDDEAKITTPTERFKRRPEQHRFPSKDIWEDAPDSLQLEATVSTPDVPSKSVDNEEQPPLGPLEQEALQTKGLASSKRSSPPKELQSHLEDEKQPRAESKQRFPSKDVWEDVPDSQRLVTTVRTPQEGEKSTSPESPTKPAPPTVPARPSKSISPDESKKPPTIPSRPKPKPPARPAKPSSRTSEESLTKTVSAGSTDATEQPVVKPKPPIPARLGGSKIAALKSGFLSQLEGHLKLGPQGPKPREKKPEPEETVEKVPLSDARKGRARGPARRKPAAPAAAPAVEPVKKPAPAAPKFKVVDAWNVWQIGGDGVLVVGDTSPAKPRSSSPPDSPVSTIPKPQPGVLSEQAGSPPPTTATPTGPQAPNTNADADADADSSPETTSKLAPTKESDEPAAPVAPDSTTTNSSSPSRNPEPTPPASSHDDGDGDGLEAQPPQQEPLVEAEIEPGDEIPLVAEPGREKSSSSGPDEAEVLEQTSPPTETLEKSVSRTSDSVDASS</sequence>
<feature type="compositionally biased region" description="Low complexity" evidence="1">
    <location>
        <begin position="936"/>
        <end position="948"/>
    </location>
</feature>
<feature type="compositionally biased region" description="Basic and acidic residues" evidence="1">
    <location>
        <begin position="555"/>
        <end position="564"/>
    </location>
</feature>
<feature type="compositionally biased region" description="Polar residues" evidence="1">
    <location>
        <begin position="1025"/>
        <end position="1035"/>
    </location>
</feature>
<dbReference type="OrthoDB" id="5386574at2759"/>
<feature type="compositionally biased region" description="Polar residues" evidence="1">
    <location>
        <begin position="70"/>
        <end position="86"/>
    </location>
</feature>
<dbReference type="Proteomes" id="UP000224080">
    <property type="component" value="Unassembled WGS sequence"/>
</dbReference>
<feature type="region of interest" description="Disordered" evidence="1">
    <location>
        <begin position="849"/>
        <end position="1035"/>
    </location>
</feature>
<feature type="compositionally biased region" description="Basic and acidic residues" evidence="1">
    <location>
        <begin position="778"/>
        <end position="791"/>
    </location>
</feature>
<feature type="compositionally biased region" description="Polar residues" evidence="1">
    <location>
        <begin position="180"/>
        <end position="199"/>
    </location>
</feature>
<evidence type="ECO:0008006" key="4">
    <source>
        <dbReference type="Google" id="ProtNLM"/>
    </source>
</evidence>